<protein>
    <submittedName>
        <fullName evidence="3">Uncharacterized protein</fullName>
    </submittedName>
</protein>
<gene>
    <name evidence="3" type="ORF">BT63DRAFT_443943</name>
</gene>
<evidence type="ECO:0000256" key="2">
    <source>
        <dbReference type="SAM" id="Phobius"/>
    </source>
</evidence>
<proteinExistence type="predicted"/>
<keyword evidence="4" id="KW-1185">Reference proteome</keyword>
<feature type="compositionally biased region" description="Low complexity" evidence="1">
    <location>
        <begin position="31"/>
        <end position="40"/>
    </location>
</feature>
<feature type="compositionally biased region" description="Polar residues" evidence="1">
    <location>
        <begin position="44"/>
        <end position="63"/>
    </location>
</feature>
<evidence type="ECO:0000313" key="3">
    <source>
        <dbReference type="EMBL" id="KAF2664152.1"/>
    </source>
</evidence>
<keyword evidence="2" id="KW-0472">Membrane</keyword>
<name>A0A6A6TWG1_9PEZI</name>
<dbReference type="Proteomes" id="UP000799302">
    <property type="component" value="Unassembled WGS sequence"/>
</dbReference>
<dbReference type="GO" id="GO:1990593">
    <property type="term" value="F:nascent polypeptide-associated complex binding"/>
    <property type="evidence" value="ECO:0007669"/>
    <property type="project" value="InterPro"/>
</dbReference>
<dbReference type="GO" id="GO:0006626">
    <property type="term" value="P:protein targeting to mitochondrion"/>
    <property type="evidence" value="ECO:0007669"/>
    <property type="project" value="TreeGrafter"/>
</dbReference>
<organism evidence="3 4">
    <name type="scientific">Microthyrium microscopicum</name>
    <dbReference type="NCBI Taxonomy" id="703497"/>
    <lineage>
        <taxon>Eukaryota</taxon>
        <taxon>Fungi</taxon>
        <taxon>Dikarya</taxon>
        <taxon>Ascomycota</taxon>
        <taxon>Pezizomycotina</taxon>
        <taxon>Dothideomycetes</taxon>
        <taxon>Dothideomycetes incertae sedis</taxon>
        <taxon>Microthyriales</taxon>
        <taxon>Microthyriaceae</taxon>
        <taxon>Microthyrium</taxon>
    </lineage>
</organism>
<dbReference type="PANTHER" id="PTHR38402:SF1">
    <property type="entry name" value="MITOCHONDRIAL OUTER MEMBRANE PROTEIN OM14"/>
    <property type="match status" value="1"/>
</dbReference>
<sequence>MSYADIAAKNSEQTPEEARANPVPELVNTESTSTSSLVDVDSPHISSVPSNFESQDIKTSTQADRIERETEDKARQAEAKAKAKAKSLRDQARTGGNRVRDNADNPVVIGNTLLSVALFGALGYGAYTKYRVGELTWKVVGFGAAILGVFGVADFYATQYLFQKYPPKK</sequence>
<reference evidence="3" key="1">
    <citation type="journal article" date="2020" name="Stud. Mycol.">
        <title>101 Dothideomycetes genomes: a test case for predicting lifestyles and emergence of pathogens.</title>
        <authorList>
            <person name="Haridas S."/>
            <person name="Albert R."/>
            <person name="Binder M."/>
            <person name="Bloem J."/>
            <person name="Labutti K."/>
            <person name="Salamov A."/>
            <person name="Andreopoulos B."/>
            <person name="Baker S."/>
            <person name="Barry K."/>
            <person name="Bills G."/>
            <person name="Bluhm B."/>
            <person name="Cannon C."/>
            <person name="Castanera R."/>
            <person name="Culley D."/>
            <person name="Daum C."/>
            <person name="Ezra D."/>
            <person name="Gonzalez J."/>
            <person name="Henrissat B."/>
            <person name="Kuo A."/>
            <person name="Liang C."/>
            <person name="Lipzen A."/>
            <person name="Lutzoni F."/>
            <person name="Magnuson J."/>
            <person name="Mondo S."/>
            <person name="Nolan M."/>
            <person name="Ohm R."/>
            <person name="Pangilinan J."/>
            <person name="Park H.-J."/>
            <person name="Ramirez L."/>
            <person name="Alfaro M."/>
            <person name="Sun H."/>
            <person name="Tritt A."/>
            <person name="Yoshinaga Y."/>
            <person name="Zwiers L.-H."/>
            <person name="Turgeon B."/>
            <person name="Goodwin S."/>
            <person name="Spatafora J."/>
            <person name="Crous P."/>
            <person name="Grigoriev I."/>
        </authorList>
    </citation>
    <scope>NUCLEOTIDE SEQUENCE</scope>
    <source>
        <strain evidence="3">CBS 115976</strain>
    </source>
</reference>
<dbReference type="PANTHER" id="PTHR38402">
    <property type="entry name" value="MITOCHONDRIAL OUTER MEMBRANE PROTEIN OM14"/>
    <property type="match status" value="1"/>
</dbReference>
<evidence type="ECO:0000313" key="4">
    <source>
        <dbReference type="Proteomes" id="UP000799302"/>
    </source>
</evidence>
<keyword evidence="2" id="KW-0812">Transmembrane</keyword>
<feature type="transmembrane region" description="Helical" evidence="2">
    <location>
        <begin position="139"/>
        <end position="162"/>
    </location>
</feature>
<dbReference type="AlphaFoldDB" id="A0A6A6TWG1"/>
<dbReference type="OrthoDB" id="5422928at2759"/>
<dbReference type="InterPro" id="IPR039454">
    <property type="entry name" value="OM14"/>
</dbReference>
<feature type="region of interest" description="Disordered" evidence="1">
    <location>
        <begin position="1"/>
        <end position="102"/>
    </location>
</feature>
<dbReference type="EMBL" id="MU004243">
    <property type="protein sequence ID" value="KAF2664152.1"/>
    <property type="molecule type" value="Genomic_DNA"/>
</dbReference>
<accession>A0A6A6TWG1</accession>
<feature type="compositionally biased region" description="Basic and acidic residues" evidence="1">
    <location>
        <begin position="64"/>
        <end position="102"/>
    </location>
</feature>
<evidence type="ECO:0000256" key="1">
    <source>
        <dbReference type="SAM" id="MobiDB-lite"/>
    </source>
</evidence>
<keyword evidence="2" id="KW-1133">Transmembrane helix</keyword>
<feature type="transmembrane region" description="Helical" evidence="2">
    <location>
        <begin position="107"/>
        <end position="127"/>
    </location>
</feature>
<dbReference type="GO" id="GO:0005741">
    <property type="term" value="C:mitochondrial outer membrane"/>
    <property type="evidence" value="ECO:0007669"/>
    <property type="project" value="InterPro"/>
</dbReference>